<sequence>MQIKSTLKQLIKNNPLYKDFIHPMRVKLKEKALAKLDDESYFIKRHKKIFGYTPDFKIMKKSFIESCLIEIQYIQP</sequence>
<accession>A0AAI8QI84</accession>
<reference evidence="3" key="4">
    <citation type="journal article" date="2014" name="Genome Announc.">
        <title>Draft genome sequences of six enterohepatic helicobacter species isolated from humans and one from rhesus macaques.</title>
        <authorList>
            <person name="Shen Z."/>
            <person name="Sheh A."/>
            <person name="Young S.K."/>
            <person name="Abouelliel A."/>
            <person name="Ward D.V."/>
            <person name="Earl A.M."/>
            <person name="Fox J.G."/>
        </authorList>
    </citation>
    <scope>NUCLEOTIDE SEQUENCE [LARGE SCALE GENOMIC DNA]</scope>
    <source>
        <strain evidence="3">CCUG 18818</strain>
    </source>
</reference>
<gene>
    <name evidence="1" type="ORF">HCBAA847_2308</name>
    <name evidence="2" type="ORF">HCCG_00707</name>
</gene>
<reference evidence="1" key="3">
    <citation type="submission" date="2012-07" db="EMBL/GenBank/DDBJ databases">
        <authorList>
            <person name="Akiyama T."/>
            <person name="Takeshita N."/>
            <person name="Ohmagari N."/>
            <person name="Kirikae T."/>
        </authorList>
    </citation>
    <scope>NUCLEOTIDE SEQUENCE</scope>
    <source>
        <strain evidence="1">ATCC BAA-847</strain>
    </source>
</reference>
<dbReference type="EMBL" id="AP012492">
    <property type="protein sequence ID" value="BAM33523.1"/>
    <property type="molecule type" value="Genomic_DNA"/>
</dbReference>
<keyword evidence="3" id="KW-1185">Reference proteome</keyword>
<protein>
    <submittedName>
        <fullName evidence="1">Uncharacterized protein</fullName>
    </submittedName>
</protein>
<dbReference type="Proteomes" id="UP000005755">
    <property type="component" value="Unassembled WGS sequence"/>
</dbReference>
<proteinExistence type="predicted"/>
<evidence type="ECO:0000313" key="2">
    <source>
        <dbReference type="EMBL" id="EFR46161.1"/>
    </source>
</evidence>
<reference evidence="2" key="1">
    <citation type="submission" date="2008-08" db="EMBL/GenBank/DDBJ databases">
        <title>Annotation of Helicobacter cinaedi strain CCUG 18818.</title>
        <authorList>
            <consortium name="The Broad Institute Genome Sequencing Platform"/>
            <person name="Fox J.G."/>
            <person name="Shen Z."/>
            <person name="Charoenlap N."/>
            <person name="Schauer D.B."/>
            <person name="Ward D."/>
            <person name="Mehta T."/>
            <person name="Young S."/>
            <person name="Jaffe D."/>
            <person name="Gnerre S."/>
            <person name="Berlin A."/>
            <person name="Heiman D."/>
            <person name="Hepburn T."/>
            <person name="Shea T."/>
            <person name="Sykes S."/>
            <person name="Alvarado L."/>
            <person name="Kodira C."/>
            <person name="Borodovsky M."/>
            <person name="Lander E."/>
            <person name="Galagan J."/>
            <person name="Nusbaum C."/>
            <person name="Birren B."/>
        </authorList>
    </citation>
    <scope>NUCLEOTIDE SEQUENCE</scope>
    <source>
        <strain evidence="2">CCUG 18818</strain>
    </source>
</reference>
<dbReference type="EMBL" id="DS990391">
    <property type="protein sequence ID" value="EFR46161.1"/>
    <property type="molecule type" value="Genomic_DNA"/>
</dbReference>
<evidence type="ECO:0000313" key="1">
    <source>
        <dbReference type="EMBL" id="BAM33523.1"/>
    </source>
</evidence>
<dbReference type="Proteomes" id="UP000006036">
    <property type="component" value="Chromosome 1"/>
</dbReference>
<dbReference type="RefSeq" id="WP_002956011.1">
    <property type="nucleotide sequence ID" value="NC_020555.1"/>
</dbReference>
<name>A0AAI8QI84_9HELI</name>
<reference evidence="1 4" key="2">
    <citation type="journal article" date="2012" name="J. Bacteriol.">
        <title>Complete Genome Sequence of Helicobacter cinaedi Type Strain ATCC BAA-847.</title>
        <authorList>
            <person name="Miyoshi-Akiyama T."/>
            <person name="Takeshita N."/>
            <person name="Ohmagari N."/>
            <person name="Kirikae T."/>
        </authorList>
    </citation>
    <scope>NUCLEOTIDE SEQUENCE [LARGE SCALE GENOMIC DNA]</scope>
    <source>
        <strain evidence="1 4">ATCC BAA-847</strain>
    </source>
</reference>
<dbReference type="KEGG" id="hcb:HCBAA847_2308"/>
<dbReference type="AlphaFoldDB" id="A0AAI8QI84"/>
<organism evidence="1 4">
    <name type="scientific">Helicobacter cinaedi CCUG 18818 = ATCC BAA-847</name>
    <dbReference type="NCBI Taxonomy" id="537971"/>
    <lineage>
        <taxon>Bacteria</taxon>
        <taxon>Pseudomonadati</taxon>
        <taxon>Campylobacterota</taxon>
        <taxon>Epsilonproteobacteria</taxon>
        <taxon>Campylobacterales</taxon>
        <taxon>Helicobacteraceae</taxon>
        <taxon>Helicobacter</taxon>
    </lineage>
</organism>
<evidence type="ECO:0000313" key="4">
    <source>
        <dbReference type="Proteomes" id="UP000006036"/>
    </source>
</evidence>
<evidence type="ECO:0000313" key="3">
    <source>
        <dbReference type="Proteomes" id="UP000005755"/>
    </source>
</evidence>